<gene>
    <name evidence="1" type="ORF">K0M31_000691</name>
</gene>
<reference evidence="1" key="1">
    <citation type="submission" date="2021-10" db="EMBL/GenBank/DDBJ databases">
        <title>Melipona bicolor Genome sequencing and assembly.</title>
        <authorList>
            <person name="Araujo N.S."/>
            <person name="Arias M.C."/>
        </authorList>
    </citation>
    <scope>NUCLEOTIDE SEQUENCE</scope>
    <source>
        <strain evidence="1">USP_2M_L1-L4_2017</strain>
        <tissue evidence="1">Whole body</tissue>
    </source>
</reference>
<dbReference type="EMBL" id="JAHYIQ010000001">
    <property type="protein sequence ID" value="KAK1136123.1"/>
    <property type="molecule type" value="Genomic_DNA"/>
</dbReference>
<keyword evidence="2" id="KW-1185">Reference proteome</keyword>
<sequence length="208" mass="22922">MYVLLVHSVIRVEYSSAALVSAERLKLTGRPQSLRLTGTIRSTYVSLIDNERRYPPGSTGCHQIVGIPCRLTRPIENFTEQQQDERACALFNRTSVNDHEPLPEKQRGIYRAPALTKRTFIQCFLCEATVIGPEVEVAMLQYFPKQTIHLNGLGQKNSGDKQEGAMAFSENGIYVSICVSCFVVSCPVLEDAAASSSACNLESCSSVN</sequence>
<protein>
    <submittedName>
        <fullName evidence="1">Uncharacterized protein</fullName>
    </submittedName>
</protein>
<accession>A0AA40GE10</accession>
<evidence type="ECO:0000313" key="1">
    <source>
        <dbReference type="EMBL" id="KAK1136123.1"/>
    </source>
</evidence>
<dbReference type="AlphaFoldDB" id="A0AA40GE10"/>
<name>A0AA40GE10_9HYME</name>
<organism evidence="1 2">
    <name type="scientific">Melipona bicolor</name>
    <dbReference type="NCBI Taxonomy" id="60889"/>
    <lineage>
        <taxon>Eukaryota</taxon>
        <taxon>Metazoa</taxon>
        <taxon>Ecdysozoa</taxon>
        <taxon>Arthropoda</taxon>
        <taxon>Hexapoda</taxon>
        <taxon>Insecta</taxon>
        <taxon>Pterygota</taxon>
        <taxon>Neoptera</taxon>
        <taxon>Endopterygota</taxon>
        <taxon>Hymenoptera</taxon>
        <taxon>Apocrita</taxon>
        <taxon>Aculeata</taxon>
        <taxon>Apoidea</taxon>
        <taxon>Anthophila</taxon>
        <taxon>Apidae</taxon>
        <taxon>Melipona</taxon>
    </lineage>
</organism>
<evidence type="ECO:0000313" key="2">
    <source>
        <dbReference type="Proteomes" id="UP001177670"/>
    </source>
</evidence>
<dbReference type="Proteomes" id="UP001177670">
    <property type="component" value="Unassembled WGS sequence"/>
</dbReference>
<comment type="caution">
    <text evidence="1">The sequence shown here is derived from an EMBL/GenBank/DDBJ whole genome shotgun (WGS) entry which is preliminary data.</text>
</comment>
<proteinExistence type="predicted"/>